<keyword evidence="3" id="KW-1185">Reference proteome</keyword>
<evidence type="ECO:0000256" key="1">
    <source>
        <dbReference type="SAM" id="MobiDB-lite"/>
    </source>
</evidence>
<dbReference type="AlphaFoldDB" id="A0AAN7N5V9"/>
<sequence>MEEKEAGSSQWCMRDSEEPYRISDRPGVPSKPDTPSPHCPTSCKGTVQGAQKEIRGWKKTAHGSCRSYKTVYRHCREFKGGFVNSGSVGDKAVRSPPPATLVLMMESGKEFGNVESVLKRVYRVPPKVEATDKGCRTPEVTIPSRKLDPGKEAAKLPEELLGPLVQLQELLITTQASSVHDRNRAFRLASKYLGEELKSQADVDGDEDAKNIYLETIQRQNDEQLYEASQRDSFILGVELKDPHAKQVSSQPPVLPVVKVQHSRIKLQTEHPARLPYTSPSGDAVRDGDSTTSLGSLFQCWTTLPAVVESDEVSPQPPSLQAEQRQGPQPLPISLVLQTLPQLRCPCLDTLQPLNVSLVARGPTLNTAFEVRPHQCRVQGHNHCPTPAGHAIPDTSQDAVGFLGHLGTLPAHIQLAVDQHPQCRIRHLALLNLIQLASAHRSSLSRSLCRAFLPSSRSTLLPNLVSSENFLRVCSIPSSRSLIKILNKTGPNTDPWGTPLVTGRQLELTPFTTTLWARPSSQFFTQRRARPSKP</sequence>
<accession>A0AAN7N5V9</accession>
<organism evidence="2 3">
    <name type="scientific">Mycteria americana</name>
    <name type="common">Wood stork</name>
    <dbReference type="NCBI Taxonomy" id="33587"/>
    <lineage>
        <taxon>Eukaryota</taxon>
        <taxon>Metazoa</taxon>
        <taxon>Chordata</taxon>
        <taxon>Craniata</taxon>
        <taxon>Vertebrata</taxon>
        <taxon>Euteleostomi</taxon>
        <taxon>Archelosauria</taxon>
        <taxon>Archosauria</taxon>
        <taxon>Dinosauria</taxon>
        <taxon>Saurischia</taxon>
        <taxon>Theropoda</taxon>
        <taxon>Coelurosauria</taxon>
        <taxon>Aves</taxon>
        <taxon>Neognathae</taxon>
        <taxon>Neoaves</taxon>
        <taxon>Aequornithes</taxon>
        <taxon>Ciconiiformes</taxon>
        <taxon>Ciconiidae</taxon>
        <taxon>Mycteria</taxon>
    </lineage>
</organism>
<name>A0AAN7N5V9_MYCAM</name>
<proteinExistence type="predicted"/>
<dbReference type="Proteomes" id="UP001333110">
    <property type="component" value="Unassembled WGS sequence"/>
</dbReference>
<gene>
    <name evidence="2" type="ORF">QYF61_014635</name>
</gene>
<evidence type="ECO:0000313" key="2">
    <source>
        <dbReference type="EMBL" id="KAK4819900.1"/>
    </source>
</evidence>
<feature type="region of interest" description="Disordered" evidence="1">
    <location>
        <begin position="1"/>
        <end position="45"/>
    </location>
</feature>
<evidence type="ECO:0000313" key="3">
    <source>
        <dbReference type="Proteomes" id="UP001333110"/>
    </source>
</evidence>
<dbReference type="EMBL" id="JAUNZN010000006">
    <property type="protein sequence ID" value="KAK4819900.1"/>
    <property type="molecule type" value="Genomic_DNA"/>
</dbReference>
<protein>
    <submittedName>
        <fullName evidence="2">Uncharacterized protein</fullName>
    </submittedName>
</protein>
<reference evidence="2 3" key="1">
    <citation type="journal article" date="2023" name="J. Hered.">
        <title>Chromosome-level genome of the wood stork (Mycteria americana) provides insight into avian chromosome evolution.</title>
        <authorList>
            <person name="Flamio R. Jr."/>
            <person name="Ramstad K.M."/>
        </authorList>
    </citation>
    <scope>NUCLEOTIDE SEQUENCE [LARGE SCALE GENOMIC DNA]</scope>
    <source>
        <strain evidence="2">JAX WOST 10</strain>
    </source>
</reference>
<feature type="compositionally biased region" description="Basic and acidic residues" evidence="1">
    <location>
        <begin position="14"/>
        <end position="24"/>
    </location>
</feature>
<comment type="caution">
    <text evidence="2">The sequence shown here is derived from an EMBL/GenBank/DDBJ whole genome shotgun (WGS) entry which is preliminary data.</text>
</comment>